<reference evidence="7" key="1">
    <citation type="journal article" date="2023" name="PhytoFront">
        <title>Draft Genome Resources of Seven Strains of Tilletia horrida, Causal Agent of Kernel Smut of Rice.</title>
        <authorList>
            <person name="Khanal S."/>
            <person name="Antony Babu S."/>
            <person name="Zhou X.G."/>
        </authorList>
    </citation>
    <scope>NUCLEOTIDE SEQUENCE</scope>
    <source>
        <strain evidence="7">TX6</strain>
    </source>
</reference>
<evidence type="ECO:0000256" key="5">
    <source>
        <dbReference type="SAM" id="MobiDB-lite"/>
    </source>
</evidence>
<dbReference type="PANTHER" id="PTHR12792:SF0">
    <property type="entry name" value="SEPARIN"/>
    <property type="match status" value="1"/>
</dbReference>
<feature type="compositionally biased region" description="Low complexity" evidence="5">
    <location>
        <begin position="640"/>
        <end position="654"/>
    </location>
</feature>
<protein>
    <recommendedName>
        <fullName evidence="2">separase</fullName>
        <ecNumber evidence="2">3.4.22.49</ecNumber>
    </recommendedName>
</protein>
<dbReference type="GO" id="GO:0006508">
    <property type="term" value="P:proteolysis"/>
    <property type="evidence" value="ECO:0007669"/>
    <property type="project" value="InterPro"/>
</dbReference>
<evidence type="ECO:0000313" key="7">
    <source>
        <dbReference type="EMBL" id="KAK0544320.1"/>
    </source>
</evidence>
<dbReference type="GO" id="GO:0005634">
    <property type="term" value="C:nucleus"/>
    <property type="evidence" value="ECO:0007669"/>
    <property type="project" value="InterPro"/>
</dbReference>
<name>A0AAN6GPA0_9BASI</name>
<dbReference type="Pfam" id="PF03568">
    <property type="entry name" value="Separin_C"/>
    <property type="match status" value="1"/>
</dbReference>
<dbReference type="InterPro" id="IPR005314">
    <property type="entry name" value="Peptidase_C50"/>
</dbReference>
<gene>
    <name evidence="7" type="primary">ESP1</name>
    <name evidence="7" type="ORF">OC846_006122</name>
</gene>
<evidence type="ECO:0000259" key="6">
    <source>
        <dbReference type="PROSITE" id="PS51700"/>
    </source>
</evidence>
<feature type="compositionally biased region" description="Polar residues" evidence="5">
    <location>
        <begin position="672"/>
        <end position="682"/>
    </location>
</feature>
<evidence type="ECO:0000256" key="3">
    <source>
        <dbReference type="ARBA" id="ARBA00022801"/>
    </source>
</evidence>
<feature type="compositionally biased region" description="Polar residues" evidence="5">
    <location>
        <begin position="41"/>
        <end position="52"/>
    </location>
</feature>
<feature type="region of interest" description="Disordered" evidence="5">
    <location>
        <begin position="1"/>
        <end position="66"/>
    </location>
</feature>
<dbReference type="EC" id="3.4.22.49" evidence="2"/>
<dbReference type="GO" id="GO:0004197">
    <property type="term" value="F:cysteine-type endopeptidase activity"/>
    <property type="evidence" value="ECO:0007669"/>
    <property type="project" value="InterPro"/>
</dbReference>
<dbReference type="GO" id="GO:0005737">
    <property type="term" value="C:cytoplasm"/>
    <property type="evidence" value="ECO:0007669"/>
    <property type="project" value="TreeGrafter"/>
</dbReference>
<dbReference type="EMBL" id="JAPDMZ010000290">
    <property type="protein sequence ID" value="KAK0544320.1"/>
    <property type="molecule type" value="Genomic_DNA"/>
</dbReference>
<feature type="domain" description="Peptidase C50" evidence="6">
    <location>
        <begin position="1403"/>
        <end position="1501"/>
    </location>
</feature>
<dbReference type="GO" id="GO:0051307">
    <property type="term" value="P:meiotic chromosome separation"/>
    <property type="evidence" value="ECO:0007669"/>
    <property type="project" value="TreeGrafter"/>
</dbReference>
<dbReference type="InterPro" id="IPR030397">
    <property type="entry name" value="SEPARIN_core_dom"/>
</dbReference>
<feature type="compositionally biased region" description="Basic and acidic residues" evidence="5">
    <location>
        <begin position="53"/>
        <end position="62"/>
    </location>
</feature>
<dbReference type="PANTHER" id="PTHR12792">
    <property type="entry name" value="EXTRA SPINDLE POLES 1-RELATED"/>
    <property type="match status" value="1"/>
</dbReference>
<comment type="catalytic activity">
    <reaction evidence="1">
        <text>All bonds known to be hydrolyzed by this endopeptidase have arginine in P1 and an acidic residue in P4. P6 is often occupied by an acidic residue or by a hydroxy-amino-acid residue, the phosphorylation of which enhances cleavage.</text>
        <dbReference type="EC" id="3.4.22.49"/>
    </reaction>
</comment>
<sequence length="1603" mass="175015">MPTATKPPLSRSKAPAASHDKMIRAGLKSSSAGPGKETGRSRQASASQSMVTTKDKELRRDTNQGTVTAGMVSQAYNTACGLYSERRYRDAIPHFEQALTILDQATEQRAPAILETNSSPQPATDDSELHNIKQRFAILDVLASCYRTTGQTELYLAAVQRALGLLPGQQIRRLAHLTGTRPPADIFSQKEWIRIGALGRDLLDHSFSRNLRTEAESTADVQFDFTHVLQLGSDPQSTDAGLCKAAILEDYLLKLLDQNNHQQSSLDAIAASIAFCLDIYTSARHPIRRARLHLHLLEIEMLRPSSRSSDDLLELVDTALSLLEAPSSQDADLTPSRPYYTATVYLLRLQILQHHSSGSADQDVLKTAERAIVILQELADTLDTTFKDTITLKSASRTAILRSAAVPVTPPRKSVLSDVRSHATEEAMTIPQSQSGHLNDLVRLCSDVEVACELLSAYGDDLVALKLLRVLRRLYRASCAQSQTEQSNLTRCCVSLSMSYLSLGQPAKAQEALRLPKEFLRDQMTGSSLTADTISPEARLRCLLVDSETCCVAGDLDTATKRYMTALEVAAGLRPSKQRHRWQVGLEQVLNIERQALASGVCASLRLAGGNLDGAIAAASTSCRHWYRAVSLLGKFCATTSSGTRASGTRPSSGNNVNATKIEDDDPFGPGPSSTTASQNPATLPHAESKLQATTKSQASVLQDLQTPSRSFAAVYWRCGRQLIASLMRCSTLLLKRGSGREAELYATEAVQTASALNVPITSARCLIHRADLKLLMGREEEGQVDLEEARSLLGAVLAHEASSDSARVEGEALLRRRAADEAIQSFEVSQAALDEIKMLFQGAEGIDASPAATRSIKSRSSLDATQGRMATPGHQILQMLPNAQARLLIRQAQATLLRGDRAASAASLERMFDLQVTADLASHGKGVAGEIALEHALRALSKHQVLGSLTDSVTSAPMISASSKTIPPSGSKTIIKALSSARAAFLESIRVGHGLGESSAMRRTMSSMALTDVLLQCLDKGSGRQVQGNETGNYYHIGGAVTVMREYLEAIRSKLAEAVLPSDEAKWLPVEPSRRKSDLGPSPEWSRLWASIEEDTRSTGATQKKTTLPSNWSIVSISFIPDRNSIMVTRQGGDGDQVTVHLPVDRMSKREGDDEHLSVEAAISQMSTLTASINEGVHGTKGVSGREAKLQWWEQRRSLDRELQELMTTIESCWLGAFKTLLMDPTRAASEDLLALREKLSNVLDHACAPNAKAGVKIKLDRAILECFARLRPETATDEDLEDLIHFVTDTFQVGGASVAIDEVDLDQCVLGVRSALEEFWSKQGKAVAEGRREEERDDHLFLVLDKDACALPWESLSILRDRPVSRIPSLQFVQDRIKMAPLFCASQPGAEADGRFYQVKKPRTFWLLNPGRDLKRTEERMQPWLNNKQSRAGWRGITGRNPIMDELPKALEESDLFTYFGHGGAEAYIRSGRIRKLKRCAVTMLWGCSSGLLRDQGEFDRTGTPLHYMLAGAPALVANLWDVTDLELDRVCESVFCKLGLMDPEERAVKSLIALDGSGEARKSAGSMSLVRAVAESRRDCRLPYLTGGACVTYGVPVYFS</sequence>
<dbReference type="PROSITE" id="PS51700">
    <property type="entry name" value="SEPARIN"/>
    <property type="match status" value="1"/>
</dbReference>
<evidence type="ECO:0000256" key="4">
    <source>
        <dbReference type="ARBA" id="ARBA00022829"/>
    </source>
</evidence>
<dbReference type="Proteomes" id="UP001176517">
    <property type="component" value="Unassembled WGS sequence"/>
</dbReference>
<dbReference type="GO" id="GO:0072686">
    <property type="term" value="C:mitotic spindle"/>
    <property type="evidence" value="ECO:0007669"/>
    <property type="project" value="TreeGrafter"/>
</dbReference>
<keyword evidence="8" id="KW-1185">Reference proteome</keyword>
<evidence type="ECO:0000256" key="1">
    <source>
        <dbReference type="ARBA" id="ARBA00000451"/>
    </source>
</evidence>
<comment type="caution">
    <text evidence="7">The sequence shown here is derived from an EMBL/GenBank/DDBJ whole genome shotgun (WGS) entry which is preliminary data.</text>
</comment>
<evidence type="ECO:0000313" key="8">
    <source>
        <dbReference type="Proteomes" id="UP001176517"/>
    </source>
</evidence>
<proteinExistence type="predicted"/>
<feature type="region of interest" description="Disordered" evidence="5">
    <location>
        <begin position="640"/>
        <end position="695"/>
    </location>
</feature>
<evidence type="ECO:0000256" key="2">
    <source>
        <dbReference type="ARBA" id="ARBA00012489"/>
    </source>
</evidence>
<keyword evidence="4" id="KW-0159">Chromosome partition</keyword>
<organism evidence="7 8">
    <name type="scientific">Tilletia horrida</name>
    <dbReference type="NCBI Taxonomy" id="155126"/>
    <lineage>
        <taxon>Eukaryota</taxon>
        <taxon>Fungi</taxon>
        <taxon>Dikarya</taxon>
        <taxon>Basidiomycota</taxon>
        <taxon>Ustilaginomycotina</taxon>
        <taxon>Exobasidiomycetes</taxon>
        <taxon>Tilletiales</taxon>
        <taxon>Tilletiaceae</taxon>
        <taxon>Tilletia</taxon>
    </lineage>
</organism>
<accession>A0AAN6GPA0</accession>
<keyword evidence="3 7" id="KW-0378">Hydrolase</keyword>